<feature type="transmembrane region" description="Helical" evidence="6">
    <location>
        <begin position="336"/>
        <end position="353"/>
    </location>
</feature>
<feature type="region of interest" description="Disordered" evidence="5">
    <location>
        <begin position="365"/>
        <end position="385"/>
    </location>
</feature>
<feature type="transmembrane region" description="Helical" evidence="6">
    <location>
        <begin position="434"/>
        <end position="457"/>
    </location>
</feature>
<dbReference type="InterPro" id="IPR036259">
    <property type="entry name" value="MFS_trans_sf"/>
</dbReference>
<reference evidence="8" key="1">
    <citation type="journal article" date="2023" name="Mol. Phylogenet. Evol.">
        <title>Genome-scale phylogeny and comparative genomics of the fungal order Sordariales.</title>
        <authorList>
            <person name="Hensen N."/>
            <person name="Bonometti L."/>
            <person name="Westerberg I."/>
            <person name="Brannstrom I.O."/>
            <person name="Guillou S."/>
            <person name="Cros-Aarteil S."/>
            <person name="Calhoun S."/>
            <person name="Haridas S."/>
            <person name="Kuo A."/>
            <person name="Mondo S."/>
            <person name="Pangilinan J."/>
            <person name="Riley R."/>
            <person name="LaButti K."/>
            <person name="Andreopoulos B."/>
            <person name="Lipzen A."/>
            <person name="Chen C."/>
            <person name="Yan M."/>
            <person name="Daum C."/>
            <person name="Ng V."/>
            <person name="Clum A."/>
            <person name="Steindorff A."/>
            <person name="Ohm R.A."/>
            <person name="Martin F."/>
            <person name="Silar P."/>
            <person name="Natvig D.O."/>
            <person name="Lalanne C."/>
            <person name="Gautier V."/>
            <person name="Ament-Velasquez S.L."/>
            <person name="Kruys A."/>
            <person name="Hutchinson M.I."/>
            <person name="Powell A.J."/>
            <person name="Barry K."/>
            <person name="Miller A.N."/>
            <person name="Grigoriev I.V."/>
            <person name="Debuchy R."/>
            <person name="Gladieux P."/>
            <person name="Hiltunen Thoren M."/>
            <person name="Johannesson H."/>
        </authorList>
    </citation>
    <scope>NUCLEOTIDE SEQUENCE</scope>
    <source>
        <strain evidence="8">PSN309</strain>
    </source>
</reference>
<organism evidence="8 9">
    <name type="scientific">Podospora australis</name>
    <dbReference type="NCBI Taxonomy" id="1536484"/>
    <lineage>
        <taxon>Eukaryota</taxon>
        <taxon>Fungi</taxon>
        <taxon>Dikarya</taxon>
        <taxon>Ascomycota</taxon>
        <taxon>Pezizomycotina</taxon>
        <taxon>Sordariomycetes</taxon>
        <taxon>Sordariomycetidae</taxon>
        <taxon>Sordariales</taxon>
        <taxon>Podosporaceae</taxon>
        <taxon>Podospora</taxon>
    </lineage>
</organism>
<protein>
    <submittedName>
        <fullName evidence="8">Major facilitator superfamily domain-containing protein</fullName>
    </submittedName>
</protein>
<feature type="transmembrane region" description="Helical" evidence="6">
    <location>
        <begin position="198"/>
        <end position="219"/>
    </location>
</feature>
<dbReference type="GO" id="GO:0022857">
    <property type="term" value="F:transmembrane transporter activity"/>
    <property type="evidence" value="ECO:0007669"/>
    <property type="project" value="InterPro"/>
</dbReference>
<proteinExistence type="predicted"/>
<accession>A0AAN6WN13</accession>
<feature type="transmembrane region" description="Helical" evidence="6">
    <location>
        <begin position="49"/>
        <end position="67"/>
    </location>
</feature>
<feature type="transmembrane region" description="Helical" evidence="6">
    <location>
        <begin position="239"/>
        <end position="261"/>
    </location>
</feature>
<keyword evidence="9" id="KW-1185">Reference proteome</keyword>
<comment type="subcellular location">
    <subcellularLocation>
        <location evidence="1">Membrane</location>
        <topology evidence="1">Multi-pass membrane protein</topology>
    </subcellularLocation>
</comment>
<evidence type="ECO:0000256" key="1">
    <source>
        <dbReference type="ARBA" id="ARBA00004141"/>
    </source>
</evidence>
<feature type="transmembrane region" description="Helical" evidence="6">
    <location>
        <begin position="469"/>
        <end position="490"/>
    </location>
</feature>
<keyword evidence="2 6" id="KW-0812">Transmembrane</keyword>
<feature type="region of interest" description="Disordered" evidence="5">
    <location>
        <begin position="289"/>
        <end position="314"/>
    </location>
</feature>
<evidence type="ECO:0000256" key="2">
    <source>
        <dbReference type="ARBA" id="ARBA00022692"/>
    </source>
</evidence>
<dbReference type="InterPro" id="IPR005828">
    <property type="entry name" value="MFS_sugar_transport-like"/>
</dbReference>
<evidence type="ECO:0000256" key="3">
    <source>
        <dbReference type="ARBA" id="ARBA00022989"/>
    </source>
</evidence>
<evidence type="ECO:0000256" key="4">
    <source>
        <dbReference type="ARBA" id="ARBA00023136"/>
    </source>
</evidence>
<dbReference type="AlphaFoldDB" id="A0AAN6WN13"/>
<name>A0AAN6WN13_9PEZI</name>
<sequence length="613" mass="66260">MRGHIRSMSAAVGLQGLEPAVFTSHTLPGPDRMKQTLKILDHGGFSKRLLFVGASGFLASIYCLFATNVTKPALFFVYPPCDRLSSNAGMVIDELMLIGAAIGMLVAGNLADLKGRKKLYGFELAALIIATLGVTQASEGFRSRGTDGKLEYTMDIYSWLAWWRFVLGCAIGAEHPLVTIITAEWVSRKSRGRMLASVYAAQPVARLLSYAVGIAALKIASSHVDPSNIESSMRVADQVWRWVTGIAIIPAALAVGFRFTVPESPRFHAYIRRDLSMALKKAGELYGTNALKGEPNGQSPGNPDSDSEGEGESLSLSSWWGGAVKCLRHTRAGKDLAVLSLLWAIVDISWYCLSMDSPGAMPTFWNSPSGDKNDPGEGDCPELNSWLTDTSNPGGSFHREMERNAVRFAVVVSIGAILGSAALIVIVNRFHRRSLLRVTSCALALLFGITGTVLLATPPKTDNRTAVDVLFGIMHFLFGVGPRTLVMIIAAEVFPTVYRGTFYGMAAAAGKVGAIVIRPIIGRTTKMEGAVGIRLLVAVILMALVASLCRFLPEVQREKKPRDHEQNIPASDGEKARAASGRPWFIRACGLRKLENMSLEEIAPNPQDRLGAE</sequence>
<keyword evidence="3 6" id="KW-1133">Transmembrane helix</keyword>
<dbReference type="InterPro" id="IPR020846">
    <property type="entry name" value="MFS_dom"/>
</dbReference>
<evidence type="ECO:0000313" key="9">
    <source>
        <dbReference type="Proteomes" id="UP001302126"/>
    </source>
</evidence>
<evidence type="ECO:0000256" key="5">
    <source>
        <dbReference type="SAM" id="MobiDB-lite"/>
    </source>
</evidence>
<dbReference type="EMBL" id="MU864561">
    <property type="protein sequence ID" value="KAK4183282.1"/>
    <property type="molecule type" value="Genomic_DNA"/>
</dbReference>
<dbReference type="PROSITE" id="PS50850">
    <property type="entry name" value="MFS"/>
    <property type="match status" value="1"/>
</dbReference>
<reference evidence="8" key="2">
    <citation type="submission" date="2023-05" db="EMBL/GenBank/DDBJ databases">
        <authorList>
            <consortium name="Lawrence Berkeley National Laboratory"/>
            <person name="Steindorff A."/>
            <person name="Hensen N."/>
            <person name="Bonometti L."/>
            <person name="Westerberg I."/>
            <person name="Brannstrom I.O."/>
            <person name="Guillou S."/>
            <person name="Cros-Aarteil S."/>
            <person name="Calhoun S."/>
            <person name="Haridas S."/>
            <person name="Kuo A."/>
            <person name="Mondo S."/>
            <person name="Pangilinan J."/>
            <person name="Riley R."/>
            <person name="Labutti K."/>
            <person name="Andreopoulos B."/>
            <person name="Lipzen A."/>
            <person name="Chen C."/>
            <person name="Yanf M."/>
            <person name="Daum C."/>
            <person name="Ng V."/>
            <person name="Clum A."/>
            <person name="Ohm R."/>
            <person name="Martin F."/>
            <person name="Silar P."/>
            <person name="Natvig D."/>
            <person name="Lalanne C."/>
            <person name="Gautier V."/>
            <person name="Ament-Velasquez S.L."/>
            <person name="Kruys A."/>
            <person name="Hutchinson M.I."/>
            <person name="Powell A.J."/>
            <person name="Barry K."/>
            <person name="Miller A.N."/>
            <person name="Grigoriev I.V."/>
            <person name="Debuchy R."/>
            <person name="Gladieux P."/>
            <person name="Thoren M.H."/>
            <person name="Johannesson H."/>
        </authorList>
    </citation>
    <scope>NUCLEOTIDE SEQUENCE</scope>
    <source>
        <strain evidence="8">PSN309</strain>
    </source>
</reference>
<feature type="transmembrane region" description="Helical" evidence="6">
    <location>
        <begin position="87"/>
        <end position="107"/>
    </location>
</feature>
<feature type="domain" description="Major facilitator superfamily (MFS) profile" evidence="7">
    <location>
        <begin position="48"/>
        <end position="556"/>
    </location>
</feature>
<feature type="transmembrane region" description="Helical" evidence="6">
    <location>
        <begin position="502"/>
        <end position="521"/>
    </location>
</feature>
<dbReference type="Proteomes" id="UP001302126">
    <property type="component" value="Unassembled WGS sequence"/>
</dbReference>
<evidence type="ECO:0000313" key="8">
    <source>
        <dbReference type="EMBL" id="KAK4183282.1"/>
    </source>
</evidence>
<keyword evidence="4 6" id="KW-0472">Membrane</keyword>
<dbReference type="Pfam" id="PF00083">
    <property type="entry name" value="Sugar_tr"/>
    <property type="match status" value="2"/>
</dbReference>
<evidence type="ECO:0000259" key="7">
    <source>
        <dbReference type="PROSITE" id="PS50850"/>
    </source>
</evidence>
<dbReference type="PANTHER" id="PTHR24064">
    <property type="entry name" value="SOLUTE CARRIER FAMILY 22 MEMBER"/>
    <property type="match status" value="1"/>
</dbReference>
<dbReference type="SUPFAM" id="SSF103473">
    <property type="entry name" value="MFS general substrate transporter"/>
    <property type="match status" value="1"/>
</dbReference>
<feature type="transmembrane region" description="Helical" evidence="6">
    <location>
        <begin position="161"/>
        <end position="186"/>
    </location>
</feature>
<feature type="transmembrane region" description="Helical" evidence="6">
    <location>
        <begin position="533"/>
        <end position="552"/>
    </location>
</feature>
<dbReference type="GO" id="GO:0016020">
    <property type="term" value="C:membrane"/>
    <property type="evidence" value="ECO:0007669"/>
    <property type="project" value="UniProtKB-SubCell"/>
</dbReference>
<feature type="transmembrane region" description="Helical" evidence="6">
    <location>
        <begin position="119"/>
        <end position="141"/>
    </location>
</feature>
<dbReference type="Gene3D" id="1.20.1250.20">
    <property type="entry name" value="MFS general substrate transporter like domains"/>
    <property type="match status" value="2"/>
</dbReference>
<feature type="transmembrane region" description="Helical" evidence="6">
    <location>
        <begin position="405"/>
        <end position="427"/>
    </location>
</feature>
<comment type="caution">
    <text evidence="8">The sequence shown here is derived from an EMBL/GenBank/DDBJ whole genome shotgun (WGS) entry which is preliminary data.</text>
</comment>
<evidence type="ECO:0000256" key="6">
    <source>
        <dbReference type="SAM" id="Phobius"/>
    </source>
</evidence>
<gene>
    <name evidence="8" type="ORF">QBC35DRAFT_467421</name>
</gene>